<feature type="region of interest" description="Disordered" evidence="12">
    <location>
        <begin position="526"/>
        <end position="561"/>
    </location>
</feature>
<comment type="caution">
    <text evidence="14">The sequence shown here is derived from an EMBL/GenBank/DDBJ whole genome shotgun (WGS) entry which is preliminary data.</text>
</comment>
<dbReference type="NCBIfam" id="TIGR03346">
    <property type="entry name" value="chaperone_ClpB"/>
    <property type="match status" value="1"/>
</dbReference>
<keyword evidence="3 9" id="KW-0677">Repeat</keyword>
<evidence type="ECO:0000256" key="3">
    <source>
        <dbReference type="ARBA" id="ARBA00022737"/>
    </source>
</evidence>
<dbReference type="RefSeq" id="WP_250930916.1">
    <property type="nucleotide sequence ID" value="NZ_JAMQBK010000060.1"/>
</dbReference>
<dbReference type="InterPro" id="IPR001270">
    <property type="entry name" value="ClpA/B"/>
</dbReference>
<dbReference type="SUPFAM" id="SSF52540">
    <property type="entry name" value="P-loop containing nucleoside triphosphate hydrolases"/>
    <property type="match status" value="2"/>
</dbReference>
<comment type="subunit">
    <text evidence="11">Homohexamer; The oligomerization is ATP-dependent.</text>
</comment>
<evidence type="ECO:0000259" key="13">
    <source>
        <dbReference type="PROSITE" id="PS51903"/>
    </source>
</evidence>
<dbReference type="InterPro" id="IPR003959">
    <property type="entry name" value="ATPase_AAA_core"/>
</dbReference>
<evidence type="ECO:0000256" key="7">
    <source>
        <dbReference type="ARBA" id="ARBA00023186"/>
    </source>
</evidence>
<evidence type="ECO:0000256" key="5">
    <source>
        <dbReference type="ARBA" id="ARBA00022840"/>
    </source>
</evidence>
<evidence type="ECO:0000256" key="1">
    <source>
        <dbReference type="ARBA" id="ARBA00008675"/>
    </source>
</evidence>
<dbReference type="SUPFAM" id="SSF81923">
    <property type="entry name" value="Double Clp-N motif"/>
    <property type="match status" value="1"/>
</dbReference>
<dbReference type="Pfam" id="PF07724">
    <property type="entry name" value="AAA_2"/>
    <property type="match status" value="1"/>
</dbReference>
<evidence type="ECO:0000256" key="8">
    <source>
        <dbReference type="ARBA" id="ARBA00026057"/>
    </source>
</evidence>
<accession>A0ABT0U8D6</accession>
<dbReference type="EMBL" id="JAMQBK010000060">
    <property type="protein sequence ID" value="MCM2373234.1"/>
    <property type="molecule type" value="Genomic_DNA"/>
</dbReference>
<sequence>MAFRIDKLTTQAQNTVAEAQAQATAAGNAEIMPLHLLAAALAQSGGITKPMLEKLKVDTGSLQSLIASELEKLPRTSGGGQPRVSSKLQEVFQAADESAKSLKDEYISTEHLLLGLARIENKAKNLLSLSGVTADDLLKAASEIRGSARVTDPNAESTYQALEKYGIDLTALAETGKLDPVIGRDNEIRRVIQVLSRRTKNNPVLIGQPGVGKTAIAEGLALRIFEGDVPQSLKGKRVVSLDMGALVAGAKFRGDFEERLKAVLREIKDSDGGVVLFIDELHLVVGAGNAEGSADAANLLKPELARGSLRCIGATTLDEYRQNIEKDAALERRFQPVFVGEPNIEDTIAILRGLKPRYESHHGVRITDSALVAAANLSSRYIADRFLPDKAIDLVDEAASRLAMEKQSVPEPIDRLQRRLRQLELAHRQLVDESEASAVDKRTEVEEEMDEVKAELASLREQWEAEKMGLDDVQSIRQEAEELQHRFAKLDAEAKEKQLRGESPEDLYREMLQVQTRQRELQTRIDEMESSESNKQAPGTESSSSDGTEKPDREQRRLLRKEVTEEEIAEIVSTWTGVPVSRMMETERAKLLVMEERLHQRVIGQDEAVAAVSDAVRRSRSGLQDPHRPIGSFLFLGPTGVGKTELCKALAEVMFDDDSAMVRIDMSEFMERHSVSRLIGAPPGYVGYEEGGKLTEAVRRRPYAVILLDEMEKAHPDVFNILLQVLDDGRLTDGHGRTVDFTNAVVVMTSNVGSQVIQRVTDEGGDEEEMRSAVQDALKARFLPEFLNRIDDIVIFHPLQQTQIRRIVELQLEDLRKRLAANGLSLELTEAAIDEIAAVGYDPAYGARPLKRVIQREVQNPLATALLKDSYEEGSTIYIDYQDDQFVFAGKT</sequence>
<reference evidence="14 15" key="1">
    <citation type="journal article" date="2022" name="Syst. Appl. Microbiol.">
        <title>Rhodopirellula aestuarii sp. nov., a novel member of the genus Rhodopirellula isolated from brackish sediments collected in the Tagus River estuary, Portugal.</title>
        <authorList>
            <person name="Vitorino I.R."/>
            <person name="Klimek D."/>
            <person name="Calusinska M."/>
            <person name="Lobo-da-Cunha A."/>
            <person name="Vasconcelos V."/>
            <person name="Lage O.M."/>
        </authorList>
    </citation>
    <scope>NUCLEOTIDE SEQUENCE [LARGE SCALE GENOMIC DNA]</scope>
    <source>
        <strain evidence="14 15">ICT_H3.1</strain>
    </source>
</reference>
<dbReference type="InterPro" id="IPR003593">
    <property type="entry name" value="AAA+_ATPase"/>
</dbReference>
<dbReference type="InterPro" id="IPR028299">
    <property type="entry name" value="ClpA/B_CS2"/>
</dbReference>
<comment type="function">
    <text evidence="11">Part of a stress-induced multi-chaperone system, it is involved in the recovery of the cell from heat-induced damage, in cooperation with DnaK, DnaJ and GrpE.</text>
</comment>
<dbReference type="Proteomes" id="UP001202961">
    <property type="component" value="Unassembled WGS sequence"/>
</dbReference>
<dbReference type="PRINTS" id="PR00300">
    <property type="entry name" value="CLPPROTEASEA"/>
</dbReference>
<dbReference type="InterPro" id="IPR019489">
    <property type="entry name" value="Clp_ATPase_C"/>
</dbReference>
<evidence type="ECO:0000313" key="14">
    <source>
        <dbReference type="EMBL" id="MCM2373234.1"/>
    </source>
</evidence>
<comment type="subunit">
    <text evidence="8">Homohexamer. The oligomerization is ATP-dependent.</text>
</comment>
<evidence type="ECO:0000256" key="6">
    <source>
        <dbReference type="ARBA" id="ARBA00023054"/>
    </source>
</evidence>
<dbReference type="InterPro" id="IPR027417">
    <property type="entry name" value="P-loop_NTPase"/>
</dbReference>
<dbReference type="Gene3D" id="1.10.8.60">
    <property type="match status" value="1"/>
</dbReference>
<dbReference type="InterPro" id="IPR018368">
    <property type="entry name" value="ClpA/B_CS1"/>
</dbReference>
<evidence type="ECO:0000313" key="15">
    <source>
        <dbReference type="Proteomes" id="UP001202961"/>
    </source>
</evidence>
<gene>
    <name evidence="11 14" type="primary">clpB</name>
    <name evidence="14" type="ORF">NB063_21695</name>
</gene>
<keyword evidence="11" id="KW-0963">Cytoplasm</keyword>
<keyword evidence="11" id="KW-0346">Stress response</keyword>
<dbReference type="InterPro" id="IPR041546">
    <property type="entry name" value="ClpA/ClpB_AAA_lid"/>
</dbReference>
<dbReference type="InterPro" id="IPR036628">
    <property type="entry name" value="Clp_N_dom_sf"/>
</dbReference>
<organism evidence="14 15">
    <name type="scientific">Aporhodopirellula aestuarii</name>
    <dbReference type="NCBI Taxonomy" id="2950107"/>
    <lineage>
        <taxon>Bacteria</taxon>
        <taxon>Pseudomonadati</taxon>
        <taxon>Planctomycetota</taxon>
        <taxon>Planctomycetia</taxon>
        <taxon>Pirellulales</taxon>
        <taxon>Pirellulaceae</taxon>
        <taxon>Aporhodopirellula</taxon>
    </lineage>
</organism>
<dbReference type="Pfam" id="PF17871">
    <property type="entry name" value="AAA_lid_9"/>
    <property type="match status" value="1"/>
</dbReference>
<keyword evidence="15" id="KW-1185">Reference proteome</keyword>
<name>A0ABT0U8D6_9BACT</name>
<dbReference type="Pfam" id="PF00004">
    <property type="entry name" value="AAA"/>
    <property type="match status" value="1"/>
</dbReference>
<keyword evidence="5 10" id="KW-0067">ATP-binding</keyword>
<evidence type="ECO:0000256" key="2">
    <source>
        <dbReference type="ARBA" id="ARBA00017574"/>
    </source>
</evidence>
<dbReference type="CDD" id="cd00009">
    <property type="entry name" value="AAA"/>
    <property type="match status" value="1"/>
</dbReference>
<keyword evidence="6 11" id="KW-0175">Coiled coil</keyword>
<dbReference type="Pfam" id="PF10431">
    <property type="entry name" value="ClpB_D2-small"/>
    <property type="match status" value="1"/>
</dbReference>
<dbReference type="InterPro" id="IPR004176">
    <property type="entry name" value="Clp_R_N"/>
</dbReference>
<dbReference type="SMART" id="SM00382">
    <property type="entry name" value="AAA"/>
    <property type="match status" value="2"/>
</dbReference>
<dbReference type="CDD" id="cd19499">
    <property type="entry name" value="RecA-like_ClpB_Hsp104-like"/>
    <property type="match status" value="1"/>
</dbReference>
<proteinExistence type="inferred from homology"/>
<dbReference type="PANTHER" id="PTHR11638">
    <property type="entry name" value="ATP-DEPENDENT CLP PROTEASE"/>
    <property type="match status" value="1"/>
</dbReference>
<evidence type="ECO:0000256" key="12">
    <source>
        <dbReference type="SAM" id="MobiDB-lite"/>
    </source>
</evidence>
<protein>
    <recommendedName>
        <fullName evidence="2 11">Chaperone protein ClpB</fullName>
    </recommendedName>
</protein>
<feature type="compositionally biased region" description="Polar residues" evidence="12">
    <location>
        <begin position="531"/>
        <end position="546"/>
    </location>
</feature>
<keyword evidence="7 10" id="KW-0143">Chaperone</keyword>
<feature type="compositionally biased region" description="Basic and acidic residues" evidence="12">
    <location>
        <begin position="547"/>
        <end position="561"/>
    </location>
</feature>
<keyword evidence="4 10" id="KW-0547">Nucleotide-binding</keyword>
<dbReference type="InterPro" id="IPR017730">
    <property type="entry name" value="Chaperonin_ClpB"/>
</dbReference>
<evidence type="ECO:0000256" key="10">
    <source>
        <dbReference type="RuleBase" id="RU004432"/>
    </source>
</evidence>
<dbReference type="PROSITE" id="PS00870">
    <property type="entry name" value="CLPAB_1"/>
    <property type="match status" value="1"/>
</dbReference>
<dbReference type="Gene3D" id="1.10.1780.10">
    <property type="entry name" value="Clp, N-terminal domain"/>
    <property type="match status" value="1"/>
</dbReference>
<feature type="domain" description="Clp R" evidence="13">
    <location>
        <begin position="5"/>
        <end position="147"/>
    </location>
</feature>
<dbReference type="PROSITE" id="PS51903">
    <property type="entry name" value="CLP_R"/>
    <property type="match status" value="1"/>
</dbReference>
<dbReference type="InterPro" id="IPR050130">
    <property type="entry name" value="ClpA_ClpB"/>
</dbReference>
<comment type="similarity">
    <text evidence="1 10">Belongs to the ClpA/ClpB family.</text>
</comment>
<evidence type="ECO:0000256" key="11">
    <source>
        <dbReference type="RuleBase" id="RU362034"/>
    </source>
</evidence>
<dbReference type="Pfam" id="PF02861">
    <property type="entry name" value="Clp_N"/>
    <property type="match status" value="1"/>
</dbReference>
<evidence type="ECO:0000256" key="4">
    <source>
        <dbReference type="ARBA" id="ARBA00022741"/>
    </source>
</evidence>
<dbReference type="PROSITE" id="PS00871">
    <property type="entry name" value="CLPAB_2"/>
    <property type="match status" value="1"/>
</dbReference>
<dbReference type="SMART" id="SM01086">
    <property type="entry name" value="ClpB_D2-small"/>
    <property type="match status" value="1"/>
</dbReference>
<feature type="coiled-coil region" evidence="11">
    <location>
        <begin position="413"/>
        <end position="500"/>
    </location>
</feature>
<dbReference type="Gene3D" id="3.40.50.300">
    <property type="entry name" value="P-loop containing nucleotide triphosphate hydrolases"/>
    <property type="match status" value="3"/>
</dbReference>
<evidence type="ECO:0000256" key="9">
    <source>
        <dbReference type="PROSITE-ProRule" id="PRU01251"/>
    </source>
</evidence>
<comment type="subcellular location">
    <subcellularLocation>
        <location evidence="11">Cytoplasm</location>
    </subcellularLocation>
</comment>
<dbReference type="PANTHER" id="PTHR11638:SF18">
    <property type="entry name" value="HEAT SHOCK PROTEIN 104"/>
    <property type="match status" value="1"/>
</dbReference>